<proteinExistence type="predicted"/>
<evidence type="ECO:0000313" key="4">
    <source>
        <dbReference type="WBParaSite" id="ASIM_0000438501-mRNA-1"/>
    </source>
</evidence>
<dbReference type="Proteomes" id="UP000267096">
    <property type="component" value="Unassembled WGS sequence"/>
</dbReference>
<sequence length="87" mass="10034">MVPQAAVLVCFSTLLFTPVLSLPLYSYEDLSSPSFGLYRDEGFLPVLEPSEYDMAPRYDPRAKRSFYGLFKKLDEAYKHRGLKKAYQ</sequence>
<dbReference type="AlphaFoldDB" id="A0A0M3J9W6"/>
<name>A0A0M3J9W6_ANISI</name>
<evidence type="ECO:0000313" key="3">
    <source>
        <dbReference type="Proteomes" id="UP000267096"/>
    </source>
</evidence>
<protein>
    <submittedName>
        <fullName evidence="4">Neuropeptide F</fullName>
    </submittedName>
</protein>
<feature type="signal peptide" evidence="1">
    <location>
        <begin position="1"/>
        <end position="21"/>
    </location>
</feature>
<organism evidence="4">
    <name type="scientific">Anisakis simplex</name>
    <name type="common">Herring worm</name>
    <dbReference type="NCBI Taxonomy" id="6269"/>
    <lineage>
        <taxon>Eukaryota</taxon>
        <taxon>Metazoa</taxon>
        <taxon>Ecdysozoa</taxon>
        <taxon>Nematoda</taxon>
        <taxon>Chromadorea</taxon>
        <taxon>Rhabditida</taxon>
        <taxon>Spirurina</taxon>
        <taxon>Ascaridomorpha</taxon>
        <taxon>Ascaridoidea</taxon>
        <taxon>Anisakidae</taxon>
        <taxon>Anisakis</taxon>
        <taxon>Anisakis simplex complex</taxon>
    </lineage>
</organism>
<keyword evidence="3" id="KW-1185">Reference proteome</keyword>
<dbReference type="WBParaSite" id="ASIM_0000438501-mRNA-1">
    <property type="protein sequence ID" value="ASIM_0000438501-mRNA-1"/>
    <property type="gene ID" value="ASIM_0000438501"/>
</dbReference>
<reference evidence="4" key="1">
    <citation type="submission" date="2017-02" db="UniProtKB">
        <authorList>
            <consortium name="WormBaseParasite"/>
        </authorList>
    </citation>
    <scope>IDENTIFICATION</scope>
</reference>
<dbReference type="OrthoDB" id="10414204at2759"/>
<feature type="chain" id="PRO_5043120892" evidence="1">
    <location>
        <begin position="22"/>
        <end position="87"/>
    </location>
</feature>
<dbReference type="EMBL" id="UYRR01007144">
    <property type="protein sequence ID" value="VDK23341.1"/>
    <property type="molecule type" value="Genomic_DNA"/>
</dbReference>
<keyword evidence="1" id="KW-0732">Signal</keyword>
<evidence type="ECO:0000313" key="2">
    <source>
        <dbReference type="EMBL" id="VDK23341.1"/>
    </source>
</evidence>
<evidence type="ECO:0000256" key="1">
    <source>
        <dbReference type="SAM" id="SignalP"/>
    </source>
</evidence>
<accession>A0A0M3J9W6</accession>
<reference evidence="2 3" key="2">
    <citation type="submission" date="2018-11" db="EMBL/GenBank/DDBJ databases">
        <authorList>
            <consortium name="Pathogen Informatics"/>
        </authorList>
    </citation>
    <scope>NUCLEOTIDE SEQUENCE [LARGE SCALE GENOMIC DNA]</scope>
</reference>
<gene>
    <name evidence="2" type="ORF">ASIM_LOCUS4202</name>
</gene>